<evidence type="ECO:0000313" key="7">
    <source>
        <dbReference type="WBParaSite" id="HPBE_0001024401-mRNA-1"/>
    </source>
</evidence>
<dbReference type="PROSITE" id="PS51671">
    <property type="entry name" value="ACT"/>
    <property type="match status" value="1"/>
</dbReference>
<reference evidence="7" key="2">
    <citation type="submission" date="2019-09" db="UniProtKB">
        <authorList>
            <consortium name="WormBaseParasite"/>
        </authorList>
    </citation>
    <scope>IDENTIFICATION</scope>
</reference>
<dbReference type="Gene3D" id="3.40.50.1100">
    <property type="match status" value="1"/>
</dbReference>
<gene>
    <name evidence="5" type="ORF">HPBE_LOCUS10245</name>
</gene>
<dbReference type="InterPro" id="IPR002912">
    <property type="entry name" value="ACT_dom"/>
</dbReference>
<comment type="cofactor">
    <cofactor evidence="1">
        <name>pyridoxal 5'-phosphate</name>
        <dbReference type="ChEBI" id="CHEBI:597326"/>
    </cofactor>
</comment>
<sequence length="152" mass="16252">MVYSIDGVVAVREGGIALGILKMFEEEKTVLEGAGAIGPAAILQRSVRGLEGRRIACILTGGNIDITALGRAIEKGLALDVRLTQVKTIIDDKPGAFAEYFGVFRDNESNLVDAVTETIFHRLDAQTGRCKVIADIAGEDHMIQVNEAVVAK</sequence>
<feature type="domain" description="ACT" evidence="4">
    <location>
        <begin position="85"/>
        <end position="152"/>
    </location>
</feature>
<evidence type="ECO:0000256" key="3">
    <source>
        <dbReference type="ARBA" id="ARBA00023239"/>
    </source>
</evidence>
<organism evidence="6 7">
    <name type="scientific">Heligmosomoides polygyrus</name>
    <name type="common">Parasitic roundworm</name>
    <dbReference type="NCBI Taxonomy" id="6339"/>
    <lineage>
        <taxon>Eukaryota</taxon>
        <taxon>Metazoa</taxon>
        <taxon>Ecdysozoa</taxon>
        <taxon>Nematoda</taxon>
        <taxon>Chromadorea</taxon>
        <taxon>Rhabditida</taxon>
        <taxon>Rhabditina</taxon>
        <taxon>Rhabditomorpha</taxon>
        <taxon>Strongyloidea</taxon>
        <taxon>Heligmosomidae</taxon>
        <taxon>Heligmosomoides</taxon>
    </lineage>
</organism>
<dbReference type="GO" id="GO:0006565">
    <property type="term" value="P:L-serine catabolic process"/>
    <property type="evidence" value="ECO:0007669"/>
    <property type="project" value="TreeGrafter"/>
</dbReference>
<dbReference type="PANTHER" id="PTHR48078:SF19">
    <property type="entry name" value="ACT DOMAIN-CONTAINING PROTEIN"/>
    <property type="match status" value="1"/>
</dbReference>
<dbReference type="AlphaFoldDB" id="A0A183FR25"/>
<dbReference type="GO" id="GO:0006567">
    <property type="term" value="P:L-threonine catabolic process"/>
    <property type="evidence" value="ECO:0007669"/>
    <property type="project" value="TreeGrafter"/>
</dbReference>
<proteinExistence type="predicted"/>
<dbReference type="GO" id="GO:0004794">
    <property type="term" value="F:threonine deaminase activity"/>
    <property type="evidence" value="ECO:0007669"/>
    <property type="project" value="TreeGrafter"/>
</dbReference>
<accession>A0A183FR25</accession>
<dbReference type="InterPro" id="IPR050147">
    <property type="entry name" value="Ser/Thr_Dehydratase"/>
</dbReference>
<protein>
    <submittedName>
        <fullName evidence="7">ACT domain-containing protein</fullName>
    </submittedName>
</protein>
<evidence type="ECO:0000313" key="5">
    <source>
        <dbReference type="EMBL" id="VDO84298.1"/>
    </source>
</evidence>
<keyword evidence="2" id="KW-0663">Pyridoxal phosphate</keyword>
<name>A0A183FR25_HELPZ</name>
<reference evidence="5 6" key="1">
    <citation type="submission" date="2018-11" db="EMBL/GenBank/DDBJ databases">
        <authorList>
            <consortium name="Pathogen Informatics"/>
        </authorList>
    </citation>
    <scope>NUCLEOTIDE SEQUENCE [LARGE SCALE GENOMIC DNA]</scope>
</reference>
<keyword evidence="6" id="KW-1185">Reference proteome</keyword>
<dbReference type="Proteomes" id="UP000050761">
    <property type="component" value="Unassembled WGS sequence"/>
</dbReference>
<accession>A0A3P8C7T6</accession>
<dbReference type="GO" id="GO:0003941">
    <property type="term" value="F:L-serine ammonia-lyase activity"/>
    <property type="evidence" value="ECO:0007669"/>
    <property type="project" value="TreeGrafter"/>
</dbReference>
<evidence type="ECO:0000256" key="2">
    <source>
        <dbReference type="ARBA" id="ARBA00022898"/>
    </source>
</evidence>
<evidence type="ECO:0000259" key="4">
    <source>
        <dbReference type="PROSITE" id="PS51671"/>
    </source>
</evidence>
<dbReference type="GO" id="GO:0009097">
    <property type="term" value="P:isoleucine biosynthetic process"/>
    <property type="evidence" value="ECO:0007669"/>
    <property type="project" value="TreeGrafter"/>
</dbReference>
<keyword evidence="3" id="KW-0456">Lyase</keyword>
<evidence type="ECO:0000256" key="1">
    <source>
        <dbReference type="ARBA" id="ARBA00001933"/>
    </source>
</evidence>
<dbReference type="InterPro" id="IPR036052">
    <property type="entry name" value="TrpB-like_PALP_sf"/>
</dbReference>
<dbReference type="OrthoDB" id="5825010at2759"/>
<dbReference type="WBParaSite" id="HPBE_0001024401-mRNA-1">
    <property type="protein sequence ID" value="HPBE_0001024401-mRNA-1"/>
    <property type="gene ID" value="HPBE_0001024401"/>
</dbReference>
<evidence type="ECO:0000313" key="6">
    <source>
        <dbReference type="Proteomes" id="UP000050761"/>
    </source>
</evidence>
<dbReference type="EMBL" id="UZAH01026699">
    <property type="protein sequence ID" value="VDO84298.1"/>
    <property type="molecule type" value="Genomic_DNA"/>
</dbReference>
<dbReference type="PANTHER" id="PTHR48078">
    <property type="entry name" value="THREONINE DEHYDRATASE, MITOCHONDRIAL-RELATED"/>
    <property type="match status" value="1"/>
</dbReference>
<dbReference type="SUPFAM" id="SSF53686">
    <property type="entry name" value="Tryptophan synthase beta subunit-like PLP-dependent enzymes"/>
    <property type="match status" value="1"/>
</dbReference>